<protein>
    <submittedName>
        <fullName evidence="1">Uncharacterized protein</fullName>
    </submittedName>
</protein>
<dbReference type="RefSeq" id="WP_105350492.1">
    <property type="nucleotide sequence ID" value="NZ_PUIA01000016.1"/>
</dbReference>
<accession>A0A2S8G442</accession>
<name>A0A2S8G442_9BACT</name>
<sequence length="123" mass="14062">MECPACKADVDDKRHRCPLCNYGIRPVAAPTGRRPPRYIGDKGEDSFDTKLARSYRCVNCRSYGADVRRIATTGTGYSRIMNWQLHEFIVASCHYCGLIQQFDPRVVDQTHGGWKTLDFLFEI</sequence>
<dbReference type="Proteomes" id="UP000240009">
    <property type="component" value="Unassembled WGS sequence"/>
</dbReference>
<evidence type="ECO:0000313" key="1">
    <source>
        <dbReference type="EMBL" id="PQO39216.1"/>
    </source>
</evidence>
<dbReference type="InterPro" id="IPR018652">
    <property type="entry name" value="DUF2082_NA-bd_Znr"/>
</dbReference>
<dbReference type="EMBL" id="PUIA01000016">
    <property type="protein sequence ID" value="PQO39216.1"/>
    <property type="molecule type" value="Genomic_DNA"/>
</dbReference>
<comment type="caution">
    <text evidence="1">The sequence shown here is derived from an EMBL/GenBank/DDBJ whole genome shotgun (WGS) entry which is preliminary data.</text>
</comment>
<dbReference type="Pfam" id="PF09855">
    <property type="entry name" value="Zn_ribbon_13"/>
    <property type="match status" value="1"/>
</dbReference>
<dbReference type="AlphaFoldDB" id="A0A2S8G442"/>
<organism evidence="1 2">
    <name type="scientific">Blastopirellula marina</name>
    <dbReference type="NCBI Taxonomy" id="124"/>
    <lineage>
        <taxon>Bacteria</taxon>
        <taxon>Pseudomonadati</taxon>
        <taxon>Planctomycetota</taxon>
        <taxon>Planctomycetia</taxon>
        <taxon>Pirellulales</taxon>
        <taxon>Pirellulaceae</taxon>
        <taxon>Blastopirellula</taxon>
    </lineage>
</organism>
<gene>
    <name evidence="1" type="ORF">C5Y96_04995</name>
</gene>
<evidence type="ECO:0000313" key="2">
    <source>
        <dbReference type="Proteomes" id="UP000240009"/>
    </source>
</evidence>
<dbReference type="OrthoDB" id="281731at2"/>
<reference evidence="1 2" key="1">
    <citation type="submission" date="2018-02" db="EMBL/GenBank/DDBJ databases">
        <title>Comparative genomes isolates from brazilian mangrove.</title>
        <authorList>
            <person name="Araujo J.E."/>
            <person name="Taketani R.G."/>
            <person name="Silva M.C.P."/>
            <person name="Loureco M.V."/>
            <person name="Andreote F.D."/>
        </authorList>
    </citation>
    <scope>NUCLEOTIDE SEQUENCE [LARGE SCALE GENOMIC DNA]</scope>
    <source>
        <strain evidence="1 2">HEX-2 MGV</strain>
    </source>
</reference>
<proteinExistence type="predicted"/>